<protein>
    <recommendedName>
        <fullName evidence="4">DUF2919 domain-containing protein</fullName>
    </recommendedName>
</protein>
<organism evidence="2 3">
    <name type="scientific">Rhodoferax saidenbachensis</name>
    <dbReference type="NCBI Taxonomy" id="1484693"/>
    <lineage>
        <taxon>Bacteria</taxon>
        <taxon>Pseudomonadati</taxon>
        <taxon>Pseudomonadota</taxon>
        <taxon>Betaproteobacteria</taxon>
        <taxon>Burkholderiales</taxon>
        <taxon>Comamonadaceae</taxon>
        <taxon>Rhodoferax</taxon>
    </lineage>
</organism>
<dbReference type="AlphaFoldDB" id="A0A1P8KET3"/>
<keyword evidence="1" id="KW-1133">Transmembrane helix</keyword>
<keyword evidence="1" id="KW-0472">Membrane</keyword>
<feature type="transmembrane region" description="Helical" evidence="1">
    <location>
        <begin position="21"/>
        <end position="42"/>
    </location>
</feature>
<name>A0A1P8KET3_9BURK</name>
<keyword evidence="1" id="KW-0812">Transmembrane</keyword>
<dbReference type="InterPro" id="IPR021318">
    <property type="entry name" value="DUF2919"/>
</dbReference>
<evidence type="ECO:0000313" key="2">
    <source>
        <dbReference type="EMBL" id="APW44476.1"/>
    </source>
</evidence>
<dbReference type="Pfam" id="PF11143">
    <property type="entry name" value="DUF2919"/>
    <property type="match status" value="1"/>
</dbReference>
<evidence type="ECO:0000256" key="1">
    <source>
        <dbReference type="SAM" id="Phobius"/>
    </source>
</evidence>
<accession>A0A1P8KET3</accession>
<gene>
    <name evidence="2" type="ORF">RS694_19435</name>
</gene>
<dbReference type="KEGG" id="rsb:RS694_19435"/>
<feature type="transmembrane region" description="Helical" evidence="1">
    <location>
        <begin position="126"/>
        <end position="147"/>
    </location>
</feature>
<dbReference type="RefSeq" id="WP_076069934.1">
    <property type="nucleotide sequence ID" value="NZ_CP019239.1"/>
</dbReference>
<evidence type="ECO:0008006" key="4">
    <source>
        <dbReference type="Google" id="ProtNLM"/>
    </source>
</evidence>
<dbReference type="STRING" id="1484693.RS694_19435"/>
<evidence type="ECO:0000313" key="3">
    <source>
        <dbReference type="Proteomes" id="UP000186110"/>
    </source>
</evidence>
<feature type="transmembrane region" description="Helical" evidence="1">
    <location>
        <begin position="89"/>
        <end position="114"/>
    </location>
</feature>
<proteinExistence type="predicted"/>
<feature type="transmembrane region" description="Helical" evidence="1">
    <location>
        <begin position="57"/>
        <end position="77"/>
    </location>
</feature>
<sequence>MSELDERYLEIDQHGILKIPPSLWFSLFFLARFWGFLLTSIMSPEILGRGGFLLTNAGFWIVLICELPVVILIYAGFSRHPNGGRLARFIWPLGRIIIALTAAANLYFLVWWLLHSDYWERWPELFLVSCGVLDLTAVFATWGSDYLKQVFNEFPPKE</sequence>
<dbReference type="EMBL" id="CP019239">
    <property type="protein sequence ID" value="APW44476.1"/>
    <property type="molecule type" value="Genomic_DNA"/>
</dbReference>
<reference evidence="2 3" key="1">
    <citation type="submission" date="2017-01" db="EMBL/GenBank/DDBJ databases">
        <authorList>
            <person name="Mah S.A."/>
            <person name="Swanson W.J."/>
            <person name="Moy G.W."/>
            <person name="Vacquier V.D."/>
        </authorList>
    </citation>
    <scope>NUCLEOTIDE SEQUENCE [LARGE SCALE GENOMIC DNA]</scope>
    <source>
        <strain evidence="2 3">DSM 22694</strain>
    </source>
</reference>
<keyword evidence="3" id="KW-1185">Reference proteome</keyword>
<dbReference type="Proteomes" id="UP000186110">
    <property type="component" value="Chromosome"/>
</dbReference>